<accession>D4VBD7</accession>
<protein>
    <submittedName>
        <fullName evidence="1">Conserved domain protein</fullName>
    </submittedName>
</protein>
<organism evidence="1 2">
    <name type="scientific">Phocaeicola vulgatus PC510</name>
    <dbReference type="NCBI Taxonomy" id="702446"/>
    <lineage>
        <taxon>Bacteria</taxon>
        <taxon>Pseudomonadati</taxon>
        <taxon>Bacteroidota</taxon>
        <taxon>Bacteroidia</taxon>
        <taxon>Bacteroidales</taxon>
        <taxon>Bacteroidaceae</taxon>
        <taxon>Phocaeicola</taxon>
    </lineage>
</organism>
<comment type="caution">
    <text evidence="1">The sequence shown here is derived from an EMBL/GenBank/DDBJ whole genome shotgun (WGS) entry which is preliminary data.</text>
</comment>
<gene>
    <name evidence="1" type="ORF">CUU_2187</name>
</gene>
<dbReference type="Proteomes" id="UP000004563">
    <property type="component" value="Unassembled WGS sequence"/>
</dbReference>
<evidence type="ECO:0000313" key="2">
    <source>
        <dbReference type="Proteomes" id="UP000004563"/>
    </source>
</evidence>
<dbReference type="EMBL" id="ADKO01000088">
    <property type="protein sequence ID" value="EFG16890.1"/>
    <property type="molecule type" value="Genomic_DNA"/>
</dbReference>
<name>D4VBD7_PHOVU</name>
<evidence type="ECO:0000313" key="1">
    <source>
        <dbReference type="EMBL" id="EFG16890.1"/>
    </source>
</evidence>
<dbReference type="AlphaFoldDB" id="D4VBD7"/>
<sequence length="42" mass="5323">MRHNVIFMIHSLLIVRRKRYFLFEGYEKPLQHIYKINQLIYT</sequence>
<proteinExistence type="predicted"/>
<reference evidence="1 2" key="1">
    <citation type="journal article" date="2011" name="J. Bacteriol.">
        <title>Draft genome sequence of Bacteroides vulgatus PC510, a strain isolated from human feces.</title>
        <authorList>
            <person name="Cuiv P.O."/>
            <person name="Klaassens E.S."/>
            <person name="Durkin A.S."/>
            <person name="Harkins D.M."/>
            <person name="Foster L."/>
            <person name="McCorrison J."/>
            <person name="Torralba M."/>
            <person name="Nelson K.E."/>
            <person name="Morrison M."/>
        </authorList>
    </citation>
    <scope>NUCLEOTIDE SEQUENCE [LARGE SCALE GENOMIC DNA]</scope>
    <source>
        <strain evidence="1 2">PC510</strain>
    </source>
</reference>